<keyword evidence="5" id="KW-0732">Signal</keyword>
<dbReference type="GO" id="GO:0007218">
    <property type="term" value="P:neuropeptide signaling pathway"/>
    <property type="evidence" value="ECO:0007669"/>
    <property type="project" value="UniProtKB-KW"/>
</dbReference>
<reference evidence="6" key="1">
    <citation type="submission" date="2017-12" db="EMBL/GenBank/DDBJ databases">
        <title>Expression of capa and pyrokinin genes in the central nervous system of Halyomorpha halys (Hemiptera): Immunocytochemistry, gene expression and comparative analysis.</title>
        <authorList>
            <person name="Ahn S.-J."/>
            <person name="Choi M.-Y."/>
        </authorList>
    </citation>
    <scope>NUCLEOTIDE SEQUENCE</scope>
</reference>
<evidence type="ECO:0000256" key="5">
    <source>
        <dbReference type="SAM" id="SignalP"/>
    </source>
</evidence>
<protein>
    <submittedName>
        <fullName evidence="6">CAPA</fullName>
    </submittedName>
</protein>
<evidence type="ECO:0000256" key="3">
    <source>
        <dbReference type="ARBA" id="ARBA00022815"/>
    </source>
</evidence>
<gene>
    <name evidence="6" type="primary">CAPA</name>
</gene>
<keyword evidence="4" id="KW-0527">Neuropeptide</keyword>
<comment type="subcellular location">
    <subcellularLocation>
        <location evidence="1">Secreted</location>
    </subcellularLocation>
</comment>
<feature type="signal peptide" evidence="5">
    <location>
        <begin position="1"/>
        <end position="20"/>
    </location>
</feature>
<organism evidence="6">
    <name type="scientific">Halyomorpha halys</name>
    <name type="common">Brown marmorated stink bug</name>
    <name type="synonym">Pentatoma halys</name>
    <dbReference type="NCBI Taxonomy" id="286706"/>
    <lineage>
        <taxon>Eukaryota</taxon>
        <taxon>Metazoa</taxon>
        <taxon>Ecdysozoa</taxon>
        <taxon>Arthropoda</taxon>
        <taxon>Hexapoda</taxon>
        <taxon>Insecta</taxon>
        <taxon>Pterygota</taxon>
        <taxon>Neoptera</taxon>
        <taxon>Paraneoptera</taxon>
        <taxon>Hemiptera</taxon>
        <taxon>Heteroptera</taxon>
        <taxon>Panheteroptera</taxon>
        <taxon>Pentatomomorpha</taxon>
        <taxon>Pentatomoidea</taxon>
        <taxon>Pentatomidae</taxon>
        <taxon>Pentatominae</taxon>
        <taxon>Halyomorpha</taxon>
    </lineage>
</organism>
<evidence type="ECO:0000256" key="2">
    <source>
        <dbReference type="ARBA" id="ARBA00022525"/>
    </source>
</evidence>
<dbReference type="OrthoDB" id="6430009at2759"/>
<feature type="chain" id="PRO_5018049320" evidence="5">
    <location>
        <begin position="21"/>
        <end position="154"/>
    </location>
</feature>
<keyword evidence="3" id="KW-0027">Amidation</keyword>
<name>A0A3G3E5T1_HALHY</name>
<sequence>MSNVFCLVASLFLLVSCSRAAPGQKTISQPCTREKRDAGLFPFPRVGRTSFPFTWSFLPLIDPESGERQIKREQLIPFPRVGKSGPKRNGASGNGGLWFGPRLGRLNKRMELIPVAYRQENNVPETLLKSVLKNSPLKGAGNSNDVDDYIDGKQ</sequence>
<proteinExistence type="evidence at transcript level"/>
<accession>A0A3G3E5T1</accession>
<evidence type="ECO:0000256" key="1">
    <source>
        <dbReference type="ARBA" id="ARBA00004613"/>
    </source>
</evidence>
<evidence type="ECO:0000256" key="4">
    <source>
        <dbReference type="ARBA" id="ARBA00023320"/>
    </source>
</evidence>
<dbReference type="GO" id="GO:0005576">
    <property type="term" value="C:extracellular region"/>
    <property type="evidence" value="ECO:0007669"/>
    <property type="project" value="UniProtKB-SubCell"/>
</dbReference>
<evidence type="ECO:0000313" key="6">
    <source>
        <dbReference type="EMBL" id="AYP97817.1"/>
    </source>
</evidence>
<dbReference type="AlphaFoldDB" id="A0A3G3E5T1"/>
<keyword evidence="2" id="KW-0964">Secreted</keyword>
<dbReference type="Pfam" id="PF08259">
    <property type="entry name" value="Periviscerokin"/>
    <property type="match status" value="1"/>
</dbReference>
<dbReference type="InterPro" id="IPR013231">
    <property type="entry name" value="Periviscerokinin"/>
</dbReference>
<dbReference type="EMBL" id="MG735192">
    <property type="protein sequence ID" value="AYP97817.1"/>
    <property type="molecule type" value="mRNA"/>
</dbReference>